<protein>
    <submittedName>
        <fullName evidence="9">Signal peptide peptidase</fullName>
    </submittedName>
</protein>
<comment type="similarity">
    <text evidence="2">Belongs to the peptidase A22B family.</text>
</comment>
<dbReference type="RefSeq" id="XP_001027161.2">
    <property type="nucleotide sequence ID" value="XM_001027161.2"/>
</dbReference>
<evidence type="ECO:0000256" key="5">
    <source>
        <dbReference type="ARBA" id="ARBA00022824"/>
    </source>
</evidence>
<name>Q24GF2_TETTS</name>
<feature type="transmembrane region" description="Helical" evidence="8">
    <location>
        <begin position="222"/>
        <end position="242"/>
    </location>
</feature>
<dbReference type="InParanoid" id="Q24GF2"/>
<dbReference type="eggNOG" id="KOG2442">
    <property type="taxonomic scope" value="Eukaryota"/>
</dbReference>
<dbReference type="OrthoDB" id="312752at2759"/>
<feature type="transmembrane region" description="Helical" evidence="8">
    <location>
        <begin position="286"/>
        <end position="304"/>
    </location>
</feature>
<keyword evidence="7 8" id="KW-0472">Membrane</keyword>
<dbReference type="AlphaFoldDB" id="Q24GF2"/>
<dbReference type="InterPro" id="IPR007369">
    <property type="entry name" value="Peptidase_A22B_SPP"/>
</dbReference>
<dbReference type="KEGG" id="tet:TTHERM_00726390"/>
<dbReference type="PANTHER" id="PTHR12174:SF23">
    <property type="entry name" value="MINOR HISTOCOMPATIBILITY ANTIGEN H13"/>
    <property type="match status" value="1"/>
</dbReference>
<keyword evidence="4" id="KW-0378">Hydrolase</keyword>
<reference evidence="10" key="1">
    <citation type="journal article" date="2006" name="PLoS Biol.">
        <title>Macronuclear genome sequence of the ciliate Tetrahymena thermophila, a model eukaryote.</title>
        <authorList>
            <person name="Eisen J.A."/>
            <person name="Coyne R.S."/>
            <person name="Wu M."/>
            <person name="Wu D."/>
            <person name="Thiagarajan M."/>
            <person name="Wortman J.R."/>
            <person name="Badger J.H."/>
            <person name="Ren Q."/>
            <person name="Amedeo P."/>
            <person name="Jones K.M."/>
            <person name="Tallon L.J."/>
            <person name="Delcher A.L."/>
            <person name="Salzberg S.L."/>
            <person name="Silva J.C."/>
            <person name="Haas B.J."/>
            <person name="Majoros W.H."/>
            <person name="Farzad M."/>
            <person name="Carlton J.M."/>
            <person name="Smith R.K. Jr."/>
            <person name="Garg J."/>
            <person name="Pearlman R.E."/>
            <person name="Karrer K.M."/>
            <person name="Sun L."/>
            <person name="Manning G."/>
            <person name="Elde N.C."/>
            <person name="Turkewitz A.P."/>
            <person name="Asai D.J."/>
            <person name="Wilkes D.E."/>
            <person name="Wang Y."/>
            <person name="Cai H."/>
            <person name="Collins K."/>
            <person name="Stewart B.A."/>
            <person name="Lee S.R."/>
            <person name="Wilamowska K."/>
            <person name="Weinberg Z."/>
            <person name="Ruzzo W.L."/>
            <person name="Wloga D."/>
            <person name="Gaertig J."/>
            <person name="Frankel J."/>
            <person name="Tsao C.-C."/>
            <person name="Gorovsky M.A."/>
            <person name="Keeling P.J."/>
            <person name="Waller R.F."/>
            <person name="Patron N.J."/>
            <person name="Cherry J.M."/>
            <person name="Stover N.A."/>
            <person name="Krieger C.J."/>
            <person name="del Toro C."/>
            <person name="Ryder H.F."/>
            <person name="Williamson S.C."/>
            <person name="Barbeau R.A."/>
            <person name="Hamilton E.P."/>
            <person name="Orias E."/>
        </authorList>
    </citation>
    <scope>NUCLEOTIDE SEQUENCE [LARGE SCALE GENOMIC DNA]</scope>
    <source>
        <strain evidence="10">SB210</strain>
    </source>
</reference>
<dbReference type="Pfam" id="PF04258">
    <property type="entry name" value="Peptidase_A22B"/>
    <property type="match status" value="1"/>
</dbReference>
<dbReference type="HOGENOM" id="CLU_604773_0_0_1"/>
<feature type="transmembrane region" description="Helical" evidence="8">
    <location>
        <begin position="463"/>
        <end position="485"/>
    </location>
</feature>
<evidence type="ECO:0000313" key="9">
    <source>
        <dbReference type="EMBL" id="EAS06919.2"/>
    </source>
</evidence>
<evidence type="ECO:0000256" key="1">
    <source>
        <dbReference type="ARBA" id="ARBA00004477"/>
    </source>
</evidence>
<keyword evidence="3 8" id="KW-0812">Transmembrane</keyword>
<dbReference type="GO" id="GO:0006465">
    <property type="term" value="P:signal peptide processing"/>
    <property type="evidence" value="ECO:0007669"/>
    <property type="project" value="TreeGrafter"/>
</dbReference>
<evidence type="ECO:0000256" key="3">
    <source>
        <dbReference type="ARBA" id="ARBA00022692"/>
    </source>
</evidence>
<feature type="transmembrane region" description="Helical" evidence="8">
    <location>
        <begin position="262"/>
        <end position="280"/>
    </location>
</feature>
<evidence type="ECO:0000256" key="2">
    <source>
        <dbReference type="ARBA" id="ARBA00006859"/>
    </source>
</evidence>
<evidence type="ECO:0000256" key="7">
    <source>
        <dbReference type="ARBA" id="ARBA00023136"/>
    </source>
</evidence>
<proteinExistence type="inferred from homology"/>
<dbReference type="SMART" id="SM00730">
    <property type="entry name" value="PSN"/>
    <property type="match status" value="1"/>
</dbReference>
<dbReference type="Proteomes" id="UP000009168">
    <property type="component" value="Unassembled WGS sequence"/>
</dbReference>
<feature type="transmembrane region" description="Helical" evidence="8">
    <location>
        <begin position="353"/>
        <end position="371"/>
    </location>
</feature>
<evidence type="ECO:0000256" key="4">
    <source>
        <dbReference type="ARBA" id="ARBA00022801"/>
    </source>
</evidence>
<sequence length="554" mass="63753">MRINYNLIIRNKLAFKNIQIQRFIINQDIIYLAKSVFKQKWQNIKVKFKFKMKNHFCSILVICHLVLAGSVQALNVFTYNSNKEQTNVILNNQIQGSWDYKPSNGHTCRPAPTVIERADVNQRFFTIQNSEEYDIQASFTVKKYDTQLMDVQITQQFSLIKAGDKKEILVDYNCKYPNNDEKETWGRVEFNVQTQNVNEAQQIFYSISLLKICEMPPNKYDYSIFILMAASVLMVAIGAYQIESPIVVEDQEQTQEVSKRHAVFFILGGSFFLIVMFFLYEYIQLIITVMILLSAYSAISLLCNEILEKIAEQKQIHNHEFELPLLGKLNVSYCISAIFALSIVLTYAFTKNWLLSNFIAFSIVMLMFKVIRLPSYMVALLLLGLAFIYDIFWVFYSDKIFGTSVMANVATKVELPMMFYCPKINPSPIQSCSLIGLGDIVLPGIFVSFCLNFSKRVHSNNHYYLTCLGGYILGIAICVICLTVYQSAQPALLYLSPCTLIPVAIHALIKKEFSFIWSGIENMSSDQINLNQNQKEQFEQLELGNDDQQKHKQF</sequence>
<dbReference type="InterPro" id="IPR006639">
    <property type="entry name" value="Preselin/SPP"/>
</dbReference>
<dbReference type="GO" id="GO:0098553">
    <property type="term" value="C:lumenal side of endoplasmic reticulum membrane"/>
    <property type="evidence" value="ECO:0007669"/>
    <property type="project" value="TreeGrafter"/>
</dbReference>
<feature type="transmembrane region" description="Helical" evidence="8">
    <location>
        <begin position="378"/>
        <end position="396"/>
    </location>
</feature>
<keyword evidence="10" id="KW-1185">Reference proteome</keyword>
<keyword evidence="6 8" id="KW-1133">Transmembrane helix</keyword>
<feature type="transmembrane region" description="Helical" evidence="8">
    <location>
        <begin position="491"/>
        <end position="509"/>
    </location>
</feature>
<evidence type="ECO:0000256" key="6">
    <source>
        <dbReference type="ARBA" id="ARBA00022989"/>
    </source>
</evidence>
<gene>
    <name evidence="9" type="ORF">TTHERM_00726390</name>
</gene>
<dbReference type="EMBL" id="GG662257">
    <property type="protein sequence ID" value="EAS06919.2"/>
    <property type="molecule type" value="Genomic_DNA"/>
</dbReference>
<dbReference type="GO" id="GO:0098554">
    <property type="term" value="C:cytoplasmic side of endoplasmic reticulum membrane"/>
    <property type="evidence" value="ECO:0007669"/>
    <property type="project" value="TreeGrafter"/>
</dbReference>
<comment type="subcellular location">
    <subcellularLocation>
        <location evidence="1">Endoplasmic reticulum membrane</location>
        <topology evidence="1">Multi-pass membrane protein</topology>
    </subcellularLocation>
</comment>
<evidence type="ECO:0000256" key="8">
    <source>
        <dbReference type="SAM" id="Phobius"/>
    </source>
</evidence>
<dbReference type="GeneID" id="7838633"/>
<feature type="transmembrane region" description="Helical" evidence="8">
    <location>
        <begin position="325"/>
        <end position="347"/>
    </location>
</feature>
<accession>Q24GF2</accession>
<dbReference type="PANTHER" id="PTHR12174">
    <property type="entry name" value="SIGNAL PEPTIDE PEPTIDASE"/>
    <property type="match status" value="1"/>
</dbReference>
<dbReference type="GO" id="GO:0042500">
    <property type="term" value="F:aspartic endopeptidase activity, intramembrane cleaving"/>
    <property type="evidence" value="ECO:0007669"/>
    <property type="project" value="InterPro"/>
</dbReference>
<keyword evidence="5" id="KW-0256">Endoplasmic reticulum</keyword>
<evidence type="ECO:0000313" key="10">
    <source>
        <dbReference type="Proteomes" id="UP000009168"/>
    </source>
</evidence>
<organism evidence="9 10">
    <name type="scientific">Tetrahymena thermophila (strain SB210)</name>
    <dbReference type="NCBI Taxonomy" id="312017"/>
    <lineage>
        <taxon>Eukaryota</taxon>
        <taxon>Sar</taxon>
        <taxon>Alveolata</taxon>
        <taxon>Ciliophora</taxon>
        <taxon>Intramacronucleata</taxon>
        <taxon>Oligohymenophorea</taxon>
        <taxon>Hymenostomatida</taxon>
        <taxon>Tetrahymenina</taxon>
        <taxon>Tetrahymenidae</taxon>
        <taxon>Tetrahymena</taxon>
    </lineage>
</organism>
<feature type="transmembrane region" description="Helical" evidence="8">
    <location>
        <begin position="428"/>
        <end position="451"/>
    </location>
</feature>
<feature type="transmembrane region" description="Helical" evidence="8">
    <location>
        <begin position="56"/>
        <end position="77"/>
    </location>
</feature>
<dbReference type="STRING" id="312017.Q24GF2"/>
<dbReference type="GO" id="GO:0033619">
    <property type="term" value="P:membrane protein proteolysis"/>
    <property type="evidence" value="ECO:0007669"/>
    <property type="project" value="TreeGrafter"/>
</dbReference>